<evidence type="ECO:0000313" key="2">
    <source>
        <dbReference type="EMBL" id="RKD13740.1"/>
    </source>
</evidence>
<feature type="transmembrane region" description="Helical" evidence="1">
    <location>
        <begin position="93"/>
        <end position="110"/>
    </location>
</feature>
<sequence>MKKVRTLSILNLVFYVIAFATSSLSQFGIFGGLTNQEVSAKHETLFTPAGFTFSIWGVIYLSLFGFCIYHLIKAYKSEVHDEPSQNVLRIGNWFIINNIATTCWVFAFAYELLLLSALLILIQLVSLLIIFINLNLLDKNQTFDSKLFTAFPLTIYFAWICVASIANISLYLDAISWGGFGLQAETWAIIMYSVTFLLTIFILARRSNPFFGLVVIWALYGILQKREADQMVHQNLITLLWAYLAILALLTIYQFYKLAVFKKHQLNA</sequence>
<organism evidence="2 3">
    <name type="scientific">Pelobium manganitolerans</name>
    <dbReference type="NCBI Taxonomy" id="1842495"/>
    <lineage>
        <taxon>Bacteria</taxon>
        <taxon>Pseudomonadati</taxon>
        <taxon>Bacteroidota</taxon>
        <taxon>Sphingobacteriia</taxon>
        <taxon>Sphingobacteriales</taxon>
        <taxon>Sphingobacteriaceae</taxon>
        <taxon>Pelobium</taxon>
    </lineage>
</organism>
<keyword evidence="1" id="KW-0472">Membrane</keyword>
<evidence type="ECO:0008006" key="4">
    <source>
        <dbReference type="Google" id="ProtNLM"/>
    </source>
</evidence>
<feature type="transmembrane region" description="Helical" evidence="1">
    <location>
        <begin position="208"/>
        <end position="224"/>
    </location>
</feature>
<feature type="transmembrane region" description="Helical" evidence="1">
    <location>
        <begin position="236"/>
        <end position="256"/>
    </location>
</feature>
<feature type="transmembrane region" description="Helical" evidence="1">
    <location>
        <begin position="116"/>
        <end position="136"/>
    </location>
</feature>
<dbReference type="Gene3D" id="1.20.1260.100">
    <property type="entry name" value="TspO/MBR protein"/>
    <property type="match status" value="1"/>
</dbReference>
<protein>
    <recommendedName>
        <fullName evidence="4">Lantibiotic ABC transporter permease</fullName>
    </recommendedName>
</protein>
<dbReference type="PANTHER" id="PTHR33802">
    <property type="entry name" value="SI:CH211-161H7.5-RELATED"/>
    <property type="match status" value="1"/>
</dbReference>
<dbReference type="RefSeq" id="WP_120182646.1">
    <property type="nucleotide sequence ID" value="NZ_MBTA01000027.1"/>
</dbReference>
<name>A0A419S3I9_9SPHI</name>
<comment type="caution">
    <text evidence="2">The sequence shown here is derived from an EMBL/GenBank/DDBJ whole genome shotgun (WGS) entry which is preliminary data.</text>
</comment>
<evidence type="ECO:0000256" key="1">
    <source>
        <dbReference type="SAM" id="Phobius"/>
    </source>
</evidence>
<accession>A0A419S3I9</accession>
<dbReference type="PANTHER" id="PTHR33802:SF1">
    <property type="entry name" value="XK-RELATED PROTEIN"/>
    <property type="match status" value="1"/>
</dbReference>
<feature type="transmembrane region" description="Helical" evidence="1">
    <location>
        <begin position="12"/>
        <end position="33"/>
    </location>
</feature>
<feature type="transmembrane region" description="Helical" evidence="1">
    <location>
        <begin position="148"/>
        <end position="172"/>
    </location>
</feature>
<dbReference type="InterPro" id="IPR038330">
    <property type="entry name" value="TspO/MBR-related_sf"/>
</dbReference>
<keyword evidence="1" id="KW-0812">Transmembrane</keyword>
<keyword evidence="1" id="KW-1133">Transmembrane helix</keyword>
<dbReference type="AlphaFoldDB" id="A0A419S3I9"/>
<feature type="transmembrane region" description="Helical" evidence="1">
    <location>
        <begin position="184"/>
        <end position="203"/>
    </location>
</feature>
<dbReference type="EMBL" id="MBTA01000027">
    <property type="protein sequence ID" value="RKD13740.1"/>
    <property type="molecule type" value="Genomic_DNA"/>
</dbReference>
<dbReference type="OrthoDB" id="5189031at2"/>
<keyword evidence="3" id="KW-1185">Reference proteome</keyword>
<reference evidence="2 3" key="1">
    <citation type="submission" date="2016-07" db="EMBL/GenBank/DDBJ databases">
        <title>Genome of Pelobium manganitolerans.</title>
        <authorList>
            <person name="Wu S."/>
            <person name="Wang G."/>
        </authorList>
    </citation>
    <scope>NUCLEOTIDE SEQUENCE [LARGE SCALE GENOMIC DNA]</scope>
    <source>
        <strain evidence="2 3">YS-25</strain>
    </source>
</reference>
<proteinExistence type="predicted"/>
<dbReference type="Proteomes" id="UP000283433">
    <property type="component" value="Unassembled WGS sequence"/>
</dbReference>
<feature type="transmembrane region" description="Helical" evidence="1">
    <location>
        <begin position="53"/>
        <end position="72"/>
    </location>
</feature>
<gene>
    <name evidence="2" type="ORF">BCY91_09225</name>
</gene>
<evidence type="ECO:0000313" key="3">
    <source>
        <dbReference type="Proteomes" id="UP000283433"/>
    </source>
</evidence>